<feature type="signal peptide" evidence="1">
    <location>
        <begin position="1"/>
        <end position="20"/>
    </location>
</feature>
<keyword evidence="2" id="KW-1185">Reference proteome</keyword>
<dbReference type="CDD" id="cd00037">
    <property type="entry name" value="CLECT"/>
    <property type="match status" value="1"/>
</dbReference>
<dbReference type="GeneID" id="111116676"/>
<feature type="chain" id="PRO_5034732924" evidence="1">
    <location>
        <begin position="21"/>
        <end position="257"/>
    </location>
</feature>
<evidence type="ECO:0000313" key="3">
    <source>
        <dbReference type="RefSeq" id="XP_022311379.1"/>
    </source>
</evidence>
<protein>
    <submittedName>
        <fullName evidence="3">Uncharacterized protein LOC111116676</fullName>
    </submittedName>
</protein>
<proteinExistence type="predicted"/>
<evidence type="ECO:0000256" key="1">
    <source>
        <dbReference type="SAM" id="SignalP"/>
    </source>
</evidence>
<sequence length="257" mass="29386">MFQRFHEIMLFSPLLLCGDSILFQSNYGIKTGKFPKDSCHEIFNIQNKGKCMLSCLAALDVHYMFSYNVDKKSCLCCKDLSGSDVISPGWETFIPRLCKEEYVTYNYTDFQICVRYVSDLTTYPEAVRHCRAFGGDLFRIDTALKYDIFKDLLAPFTSSGAIQVWVQAVKVDQVWRFHDGSPVPEFCPMYMSNSSLEIHLRARSPVSAVSITVKLVLFRTSVNTIVSFPICQYSVLLTFMFQQVARQMNALVSLRLV</sequence>
<dbReference type="SUPFAM" id="SSF56436">
    <property type="entry name" value="C-type lectin-like"/>
    <property type="match status" value="1"/>
</dbReference>
<evidence type="ECO:0000313" key="2">
    <source>
        <dbReference type="Proteomes" id="UP000694844"/>
    </source>
</evidence>
<accession>A0A8B8C8D6</accession>
<keyword evidence="1" id="KW-0732">Signal</keyword>
<dbReference type="InterPro" id="IPR016186">
    <property type="entry name" value="C-type_lectin-like/link_sf"/>
</dbReference>
<dbReference type="InterPro" id="IPR016187">
    <property type="entry name" value="CTDL_fold"/>
</dbReference>
<reference evidence="3" key="1">
    <citation type="submission" date="2025-08" db="UniProtKB">
        <authorList>
            <consortium name="RefSeq"/>
        </authorList>
    </citation>
    <scope>IDENTIFICATION</scope>
    <source>
        <tissue evidence="3">Whole sample</tissue>
    </source>
</reference>
<dbReference type="Proteomes" id="UP000694844">
    <property type="component" value="Chromosome 10"/>
</dbReference>
<name>A0A8B8C8D6_CRAVI</name>
<dbReference type="RefSeq" id="XP_022311379.1">
    <property type="nucleotide sequence ID" value="XM_022455671.1"/>
</dbReference>
<dbReference type="OrthoDB" id="6071702at2759"/>
<gene>
    <name evidence="3" type="primary">LOC111116676</name>
</gene>
<dbReference type="KEGG" id="cvn:111116676"/>
<dbReference type="Gene3D" id="3.10.100.10">
    <property type="entry name" value="Mannose-Binding Protein A, subunit A"/>
    <property type="match status" value="1"/>
</dbReference>
<organism evidence="2 3">
    <name type="scientific">Crassostrea virginica</name>
    <name type="common">Eastern oyster</name>
    <dbReference type="NCBI Taxonomy" id="6565"/>
    <lineage>
        <taxon>Eukaryota</taxon>
        <taxon>Metazoa</taxon>
        <taxon>Spiralia</taxon>
        <taxon>Lophotrochozoa</taxon>
        <taxon>Mollusca</taxon>
        <taxon>Bivalvia</taxon>
        <taxon>Autobranchia</taxon>
        <taxon>Pteriomorphia</taxon>
        <taxon>Ostreida</taxon>
        <taxon>Ostreoidea</taxon>
        <taxon>Ostreidae</taxon>
        <taxon>Crassostrea</taxon>
    </lineage>
</organism>
<dbReference type="AlphaFoldDB" id="A0A8B8C8D6"/>